<dbReference type="SUPFAM" id="SSF81665">
    <property type="entry name" value="Calcium ATPase, transmembrane domain M"/>
    <property type="match status" value="1"/>
</dbReference>
<dbReference type="Pfam" id="PF00689">
    <property type="entry name" value="Cation_ATPase_C"/>
    <property type="match status" value="1"/>
</dbReference>
<protein>
    <recommendedName>
        <fullName evidence="18">Magnesium-transporting ATPase, P-type 1</fullName>
    </recommendedName>
</protein>
<dbReference type="InterPro" id="IPR008250">
    <property type="entry name" value="ATPase_P-typ_transduc_dom_A_sf"/>
</dbReference>
<feature type="transmembrane region" description="Helical" evidence="13">
    <location>
        <begin position="313"/>
        <end position="337"/>
    </location>
</feature>
<feature type="transmembrane region" description="Helical" evidence="13">
    <location>
        <begin position="283"/>
        <end position="301"/>
    </location>
</feature>
<dbReference type="EMBL" id="JAVXUP010002628">
    <property type="protein sequence ID" value="KAK3002245.1"/>
    <property type="molecule type" value="Genomic_DNA"/>
</dbReference>
<evidence type="ECO:0000259" key="15">
    <source>
        <dbReference type="Pfam" id="PF00689"/>
    </source>
</evidence>
<evidence type="ECO:0000256" key="1">
    <source>
        <dbReference type="ARBA" id="ARBA00004651"/>
    </source>
</evidence>
<evidence type="ECO:0000256" key="4">
    <source>
        <dbReference type="ARBA" id="ARBA00022692"/>
    </source>
</evidence>
<evidence type="ECO:0000256" key="8">
    <source>
        <dbReference type="ARBA" id="ARBA00022840"/>
    </source>
</evidence>
<dbReference type="GO" id="GO:0005524">
    <property type="term" value="F:ATP binding"/>
    <property type="evidence" value="ECO:0007669"/>
    <property type="project" value="UniProtKB-KW"/>
</dbReference>
<dbReference type="Gene3D" id="3.40.50.1000">
    <property type="entry name" value="HAD superfamily/HAD-like"/>
    <property type="match status" value="1"/>
</dbReference>
<dbReference type="InterPro" id="IPR018303">
    <property type="entry name" value="ATPase_P-typ_P_site"/>
</dbReference>
<evidence type="ECO:0000256" key="9">
    <source>
        <dbReference type="ARBA" id="ARBA00022842"/>
    </source>
</evidence>
<evidence type="ECO:0000313" key="16">
    <source>
        <dbReference type="EMBL" id="KAK3002245.1"/>
    </source>
</evidence>
<keyword evidence="6" id="KW-0547">Nucleotide-binding</keyword>
<dbReference type="Proteomes" id="UP001188597">
    <property type="component" value="Unassembled WGS sequence"/>
</dbReference>
<dbReference type="InterPro" id="IPR059000">
    <property type="entry name" value="ATPase_P-type_domA"/>
</dbReference>
<keyword evidence="7" id="KW-0106">Calcium</keyword>
<dbReference type="SFLD" id="SFLDS00003">
    <property type="entry name" value="Haloacid_Dehalogenase"/>
    <property type="match status" value="1"/>
</dbReference>
<keyword evidence="17" id="KW-1185">Reference proteome</keyword>
<keyword evidence="11 13" id="KW-1133">Transmembrane helix</keyword>
<dbReference type="AlphaFoldDB" id="A0AA88V5N9"/>
<dbReference type="InterPro" id="IPR023298">
    <property type="entry name" value="ATPase_P-typ_TM_dom_sf"/>
</dbReference>
<evidence type="ECO:0000313" key="17">
    <source>
        <dbReference type="Proteomes" id="UP001188597"/>
    </source>
</evidence>
<feature type="domain" description="Cation-transporting P-type ATPase C-terminal" evidence="15">
    <location>
        <begin position="753"/>
        <end position="906"/>
    </location>
</feature>
<dbReference type="SFLD" id="SFLDG00002">
    <property type="entry name" value="C1.7:_P-type_atpase_like"/>
    <property type="match status" value="1"/>
</dbReference>
<reference evidence="16" key="1">
    <citation type="submission" date="2022-12" db="EMBL/GenBank/DDBJ databases">
        <title>Draft genome assemblies for two species of Escallonia (Escalloniales).</title>
        <authorList>
            <person name="Chanderbali A."/>
            <person name="Dervinis C."/>
            <person name="Anghel I."/>
            <person name="Soltis D."/>
            <person name="Soltis P."/>
            <person name="Zapata F."/>
        </authorList>
    </citation>
    <scope>NUCLEOTIDE SEQUENCE</scope>
    <source>
        <strain evidence="16">UCBG64.0493</strain>
        <tissue evidence="16">Leaf</tissue>
    </source>
</reference>
<dbReference type="Pfam" id="PF13246">
    <property type="entry name" value="Cation_ATPase"/>
    <property type="match status" value="1"/>
</dbReference>
<dbReference type="InterPro" id="IPR036412">
    <property type="entry name" value="HAD-like_sf"/>
</dbReference>
<feature type="transmembrane region" description="Helical" evidence="13">
    <location>
        <begin position="831"/>
        <end position="851"/>
    </location>
</feature>
<evidence type="ECO:0000256" key="12">
    <source>
        <dbReference type="ARBA" id="ARBA00023136"/>
    </source>
</evidence>
<dbReference type="GO" id="GO:0016887">
    <property type="term" value="F:ATP hydrolysis activity"/>
    <property type="evidence" value="ECO:0007669"/>
    <property type="project" value="InterPro"/>
</dbReference>
<name>A0AA88V5N9_9ASTE</name>
<gene>
    <name evidence="16" type="ORF">RJ639_022409</name>
</gene>
<dbReference type="Gene3D" id="2.70.150.10">
    <property type="entry name" value="Calcium-transporting ATPase, cytoplasmic transduction domain A"/>
    <property type="match status" value="1"/>
</dbReference>
<comment type="subcellular location">
    <subcellularLocation>
        <location evidence="1">Cell membrane</location>
        <topology evidence="1">Multi-pass membrane protein</topology>
    </subcellularLocation>
</comment>
<dbReference type="SUPFAM" id="SSF56784">
    <property type="entry name" value="HAD-like"/>
    <property type="match status" value="1"/>
</dbReference>
<evidence type="ECO:0000256" key="10">
    <source>
        <dbReference type="ARBA" id="ARBA00022967"/>
    </source>
</evidence>
<keyword evidence="2" id="KW-1003">Cell membrane</keyword>
<dbReference type="NCBIfam" id="TIGR01524">
    <property type="entry name" value="ATPase-IIIB_Mg"/>
    <property type="match status" value="1"/>
</dbReference>
<dbReference type="Gene3D" id="1.20.1110.10">
    <property type="entry name" value="Calcium-transporting ATPase, transmembrane domain"/>
    <property type="match status" value="1"/>
</dbReference>
<evidence type="ECO:0000256" key="5">
    <source>
        <dbReference type="ARBA" id="ARBA00022723"/>
    </source>
</evidence>
<evidence type="ECO:0000256" key="6">
    <source>
        <dbReference type="ARBA" id="ARBA00022741"/>
    </source>
</evidence>
<keyword evidence="8" id="KW-0067">ATP-binding</keyword>
<dbReference type="PANTHER" id="PTHR24093:SF128">
    <property type="entry name" value="MAGNESIUM-TRANSPORTING ATPASE, P-TYPE 1"/>
    <property type="match status" value="1"/>
</dbReference>
<proteinExistence type="predicted"/>
<dbReference type="InterPro" id="IPR001757">
    <property type="entry name" value="P_typ_ATPase"/>
</dbReference>
<evidence type="ECO:0000256" key="11">
    <source>
        <dbReference type="ARBA" id="ARBA00022989"/>
    </source>
</evidence>
<feature type="domain" description="P-type ATPase A" evidence="14">
    <location>
        <begin position="160"/>
        <end position="263"/>
    </location>
</feature>
<feature type="transmembrane region" description="Helical" evidence="13">
    <location>
        <begin position="795"/>
        <end position="819"/>
    </location>
</feature>
<accession>A0AA88V5N9</accession>
<evidence type="ECO:0000256" key="3">
    <source>
        <dbReference type="ARBA" id="ARBA00022553"/>
    </source>
</evidence>
<dbReference type="SUPFAM" id="SSF81660">
    <property type="entry name" value="Metal cation-transporting ATPase, ATP-binding domain N"/>
    <property type="match status" value="1"/>
</dbReference>
<feature type="transmembrane region" description="Helical" evidence="13">
    <location>
        <begin position="915"/>
        <end position="933"/>
    </location>
</feature>
<feature type="transmembrane region" description="Helical" evidence="13">
    <location>
        <begin position="890"/>
        <end position="909"/>
    </location>
</feature>
<dbReference type="Gene3D" id="3.40.1110.10">
    <property type="entry name" value="Calcium-transporting ATPase, cytoplasmic domain N"/>
    <property type="match status" value="1"/>
</dbReference>
<evidence type="ECO:0008006" key="18">
    <source>
        <dbReference type="Google" id="ProtNLM"/>
    </source>
</evidence>
<evidence type="ECO:0000256" key="7">
    <source>
        <dbReference type="ARBA" id="ARBA00022837"/>
    </source>
</evidence>
<evidence type="ECO:0000256" key="2">
    <source>
        <dbReference type="ARBA" id="ARBA00022475"/>
    </source>
</evidence>
<dbReference type="InterPro" id="IPR006068">
    <property type="entry name" value="ATPase_P-typ_cation-transptr_C"/>
</dbReference>
<dbReference type="InterPro" id="IPR023214">
    <property type="entry name" value="HAD_sf"/>
</dbReference>
<keyword evidence="3" id="KW-0597">Phosphoprotein</keyword>
<feature type="transmembrane region" description="Helical" evidence="13">
    <location>
        <begin position="863"/>
        <end position="883"/>
    </location>
</feature>
<dbReference type="GO" id="GO:0005886">
    <property type="term" value="C:plasma membrane"/>
    <property type="evidence" value="ECO:0007669"/>
    <property type="project" value="UniProtKB-SubCell"/>
</dbReference>
<keyword evidence="12 13" id="KW-0472">Membrane</keyword>
<keyword evidence="9" id="KW-0460">Magnesium</keyword>
<keyword evidence="5" id="KW-0479">Metal-binding</keyword>
<evidence type="ECO:0000259" key="14">
    <source>
        <dbReference type="Pfam" id="PF00122"/>
    </source>
</evidence>
<dbReference type="SFLD" id="SFLDF00027">
    <property type="entry name" value="p-type_atpase"/>
    <property type="match status" value="1"/>
</dbReference>
<dbReference type="GO" id="GO:0015444">
    <property type="term" value="F:P-type magnesium transporter activity"/>
    <property type="evidence" value="ECO:0007669"/>
    <property type="project" value="InterPro"/>
</dbReference>
<organism evidence="16 17">
    <name type="scientific">Escallonia herrerae</name>
    <dbReference type="NCBI Taxonomy" id="1293975"/>
    <lineage>
        <taxon>Eukaryota</taxon>
        <taxon>Viridiplantae</taxon>
        <taxon>Streptophyta</taxon>
        <taxon>Embryophyta</taxon>
        <taxon>Tracheophyta</taxon>
        <taxon>Spermatophyta</taxon>
        <taxon>Magnoliopsida</taxon>
        <taxon>eudicotyledons</taxon>
        <taxon>Gunneridae</taxon>
        <taxon>Pentapetalae</taxon>
        <taxon>asterids</taxon>
        <taxon>campanulids</taxon>
        <taxon>Escalloniales</taxon>
        <taxon>Escalloniaceae</taxon>
        <taxon>Escallonia</taxon>
    </lineage>
</organism>
<dbReference type="InterPro" id="IPR044492">
    <property type="entry name" value="P_typ_ATPase_HD_dom"/>
</dbReference>
<dbReference type="PANTHER" id="PTHR24093">
    <property type="entry name" value="CATION TRANSPORTING ATPASE"/>
    <property type="match status" value="1"/>
</dbReference>
<dbReference type="Pfam" id="PF00122">
    <property type="entry name" value="E1-E2_ATPase"/>
    <property type="match status" value="1"/>
</dbReference>
<sequence>MGTPKFIRFFTSNNHTDSAPRGTIRDTLVNKSSGQQNGTENSVLRLFRRLISGKIIDGGSRTEEEEKVYAWLYALAQSDKDLVFEYVRSTERGPGAELVVSQHGKLLNSPIDVHVECGSRVLVLSSVSLRFYQEYSSSKAAMKLSEFVKCPVKVQRCAGRVVQTELVVQVNQRDVVPGDIVIFEPGDLFPGDVRLLTSKQLVVSQSSLTGESGITEKSADMREDQSTPLLDLKNICFMGTSVISGSGIGLVVSTGSRTYMSTMFLALGKRKPSDDFERGIRRISYVLISLMLVVVTALVLANYLTSGDVSESILFGISVASALTPQMLPLIVNTCLAKGALAMARDRCIVKSLTAIRDMGSMDVLCIDKTGTLTMNHAIVVNHLDGWGSPKEKVLCLAFLNAYFKTEQKYPLDDAILAYVYTNGFRFHPSKWRKLDEIPFDHTRRRVSVVVEREVSAKEKKIHLFERLVITKGALEEVIRTCSFIEDVDREEIIDFSMEDHQRILRMAEELSNDGLRVLGVAIKRLSMVSKAALLMLSLASALLNLYQTGDGSMLFDETVECNMVFLGFISFYDPPKDSAKQALWRLAEKGVKAKVLTGDTLSLAIRVCKEVGIRTTHVVTGPELELLSHNSFHETVKRATVLARLTPTQKLRVVQSLQTVGDHVVGFLGDGVNDSLALDAANVGISVDSGASIAKDLADIILLEKDLNVLVAGVEQGRLTFGNTMKYIKLSVIANLGSILSLLIATLCLGFEPLTPKQLLTQNFLYNIGQIAIPWDKMEEDYVKTPQTWSLKGLAIFTLWNGPVCSLCDITTILFVWFYYKSKAALDMRFFHSAWFIEGLLMQTLIFHLIRTEKIPFIQEVASWHVICSTVLISAFGIAIPYTPIGTALGLVSLPLSYFGFLVVLFLGLSDEGIFLNFLFIHVDITHFLFGLNRRWRLITV</sequence>
<dbReference type="SUPFAM" id="SSF81653">
    <property type="entry name" value="Calcium ATPase, transduction domain A"/>
    <property type="match status" value="1"/>
</dbReference>
<evidence type="ECO:0000256" key="13">
    <source>
        <dbReference type="SAM" id="Phobius"/>
    </source>
</evidence>
<keyword evidence="4 13" id="KW-0812">Transmembrane</keyword>
<feature type="transmembrane region" description="Helical" evidence="13">
    <location>
        <begin position="733"/>
        <end position="755"/>
    </location>
</feature>
<dbReference type="InterPro" id="IPR023299">
    <property type="entry name" value="ATPase_P-typ_cyto_dom_N"/>
</dbReference>
<dbReference type="GO" id="GO:0046872">
    <property type="term" value="F:metal ion binding"/>
    <property type="evidence" value="ECO:0007669"/>
    <property type="project" value="UniProtKB-KW"/>
</dbReference>
<dbReference type="PRINTS" id="PR01836">
    <property type="entry name" value="MGATPASE"/>
</dbReference>
<dbReference type="NCBIfam" id="TIGR01494">
    <property type="entry name" value="ATPase_P-type"/>
    <property type="match status" value="2"/>
</dbReference>
<dbReference type="InterPro" id="IPR006415">
    <property type="entry name" value="P-type_ATPase_IIIB"/>
</dbReference>
<dbReference type="PROSITE" id="PS00154">
    <property type="entry name" value="ATPASE_E1_E2"/>
    <property type="match status" value="1"/>
</dbReference>
<comment type="caution">
    <text evidence="16">The sequence shown here is derived from an EMBL/GenBank/DDBJ whole genome shotgun (WGS) entry which is preliminary data.</text>
</comment>
<keyword evidence="10" id="KW-1278">Translocase</keyword>